<evidence type="ECO:0000259" key="1">
    <source>
        <dbReference type="Pfam" id="PF14243"/>
    </source>
</evidence>
<dbReference type="STRING" id="1925591.BI308_07930"/>
<feature type="domain" description="ATP-grasp" evidence="1">
    <location>
        <begin position="131"/>
        <end position="253"/>
    </location>
</feature>
<keyword evidence="3" id="KW-1185">Reference proteome</keyword>
<gene>
    <name evidence="2" type="ORF">BI308_07930</name>
</gene>
<dbReference type="EMBL" id="MLAW01000010">
    <property type="protein sequence ID" value="OJJ26108.1"/>
    <property type="molecule type" value="Genomic_DNA"/>
</dbReference>
<dbReference type="Proteomes" id="UP000183940">
    <property type="component" value="Unassembled WGS sequence"/>
</dbReference>
<comment type="caution">
    <text evidence="2">The sequence shown here is derived from an EMBL/GenBank/DDBJ whole genome shotgun (WGS) entry which is preliminary data.</text>
</comment>
<evidence type="ECO:0000313" key="3">
    <source>
        <dbReference type="Proteomes" id="UP000183940"/>
    </source>
</evidence>
<name>A0A1L9QTW7_9CYAN</name>
<dbReference type="AlphaFoldDB" id="A0A1L9QTW7"/>
<reference evidence="2" key="1">
    <citation type="submission" date="2016-10" db="EMBL/GenBank/DDBJ databases">
        <title>CRISPR-Cas defence system in Roseofilum reptotaenium: evidence of a bacteriophage-cyanobacterium arms race in the coral black band disease.</title>
        <authorList>
            <person name="Buerger P."/>
            <person name="Wood-Charlson E.M."/>
            <person name="Weynberg K.D."/>
            <person name="Willis B."/>
            <person name="Van Oppen M.J."/>
        </authorList>
    </citation>
    <scope>NUCLEOTIDE SEQUENCE [LARGE SCALE GENOMIC DNA]</scope>
    <source>
        <strain evidence="2">AO1-A</strain>
    </source>
</reference>
<dbReference type="Pfam" id="PF14243">
    <property type="entry name" value="R2K_3"/>
    <property type="match status" value="1"/>
</dbReference>
<dbReference type="InterPro" id="IPR025643">
    <property type="entry name" value="R2K_3"/>
</dbReference>
<accession>A0A1L9QTW7</accession>
<protein>
    <recommendedName>
        <fullName evidence="1">ATP-grasp domain-containing protein</fullName>
    </recommendedName>
</protein>
<evidence type="ECO:0000313" key="2">
    <source>
        <dbReference type="EMBL" id="OJJ26108.1"/>
    </source>
</evidence>
<organism evidence="2 3">
    <name type="scientific">Roseofilum reptotaenium AO1-A</name>
    <dbReference type="NCBI Taxonomy" id="1925591"/>
    <lineage>
        <taxon>Bacteria</taxon>
        <taxon>Bacillati</taxon>
        <taxon>Cyanobacteriota</taxon>
        <taxon>Cyanophyceae</taxon>
        <taxon>Desertifilales</taxon>
        <taxon>Desertifilaceae</taxon>
        <taxon>Roseofilum</taxon>
    </lineage>
</organism>
<proteinExistence type="predicted"/>
<sequence length="266" mass="30629">MRFLFPSDAIKSKKPDSAFIDSIAIFQEMEYQISFVSLESLHQEKYQVFPAISENEIILYRGWMMTHDEYTTLYNGISFHGATLLTNPETYLRCHHLPNWYPLISEFTPKTVFFPPDVDLKTELDALNWPSYFIKDYVKSLKTASGSLLQSTDDLPQLVADMIKFRQGIEGGFCVREVEDFVPHSETRYFVVQGRPYAHEPEHPIPKIVNQVADRINSPFFTIDVVQHRDGRDRVVELGDGQVSDLVGWTPQRLATIIASIFPPTY</sequence>